<dbReference type="InterPro" id="IPR011009">
    <property type="entry name" value="Kinase-like_dom_sf"/>
</dbReference>
<evidence type="ECO:0000259" key="4">
    <source>
        <dbReference type="PROSITE" id="PS50011"/>
    </source>
</evidence>
<keyword evidence="3" id="KW-0732">Signal</keyword>
<reference evidence="5" key="1">
    <citation type="submission" date="2020-03" db="EMBL/GenBank/DDBJ databases">
        <title>A high-quality chromosome-level genome assembly of a woody plant with both climbing and erect habits, Rhamnella rubrinervis.</title>
        <authorList>
            <person name="Lu Z."/>
            <person name="Yang Y."/>
            <person name="Zhu X."/>
            <person name="Sun Y."/>
        </authorList>
    </citation>
    <scope>NUCLEOTIDE SEQUENCE</scope>
    <source>
        <strain evidence="5">BYM</strain>
        <tissue evidence="5">Leaf</tissue>
    </source>
</reference>
<dbReference type="PANTHER" id="PTHR27005">
    <property type="entry name" value="WALL-ASSOCIATED RECEPTOR KINASE-LIKE 21"/>
    <property type="match status" value="1"/>
</dbReference>
<dbReference type="GO" id="GO:0004674">
    <property type="term" value="F:protein serine/threonine kinase activity"/>
    <property type="evidence" value="ECO:0007669"/>
    <property type="project" value="TreeGrafter"/>
</dbReference>
<dbReference type="InterPro" id="IPR001245">
    <property type="entry name" value="Ser-Thr/Tyr_kinase_cat_dom"/>
</dbReference>
<dbReference type="Proteomes" id="UP000796880">
    <property type="component" value="Unassembled WGS sequence"/>
</dbReference>
<evidence type="ECO:0000256" key="3">
    <source>
        <dbReference type="SAM" id="SignalP"/>
    </source>
</evidence>
<dbReference type="SUPFAM" id="SSF56112">
    <property type="entry name" value="Protein kinase-like (PK-like)"/>
    <property type="match status" value="1"/>
</dbReference>
<gene>
    <name evidence="5" type="ORF">FNV43_RR06557</name>
</gene>
<dbReference type="SMART" id="SM00220">
    <property type="entry name" value="S_TKc"/>
    <property type="match status" value="1"/>
</dbReference>
<dbReference type="OrthoDB" id="1302399at2759"/>
<feature type="domain" description="Protein kinase" evidence="4">
    <location>
        <begin position="257"/>
        <end position="467"/>
    </location>
</feature>
<dbReference type="InterPro" id="IPR000719">
    <property type="entry name" value="Prot_kinase_dom"/>
</dbReference>
<evidence type="ECO:0000313" key="5">
    <source>
        <dbReference type="EMBL" id="KAF3450474.1"/>
    </source>
</evidence>
<evidence type="ECO:0000313" key="6">
    <source>
        <dbReference type="Proteomes" id="UP000796880"/>
    </source>
</evidence>
<protein>
    <recommendedName>
        <fullName evidence="4">Protein kinase domain-containing protein</fullName>
    </recommendedName>
</protein>
<sequence length="467" mass="52194">MNMSFHGIRINNPLIILSIGLLINNILWSSSTTEAQSLPGCPDRCGDLKVPYPFGMAKGCYLADNFFITCNRSFQPAPRAFLNRDHSLLLSNISLNGELSILQLSVARYCHNQSYDSYHNRGARKLREEAISHAKQIVSVWTPASDLVIFAGAYRVTKETHITQMVAKILMNASFQIDVKMENAKTSLEVGAVYVQQGTFELKVAAPNHKKRNFRKVREKLFEKNGGLMLKQYLDAGHSNTLIKIFTAEELAWATNNFHEKSIIKGSFGKTYKGILAGKFVVIKQSKIADPAYIEKFINAVICLSQIKHKNAVELLGCCLETEIPFLVYEFVKNGSLSQYFHQNGLESSLSSRELRLTIATDIARALAYMHYEAPSTITHGNVTPSNIYLDEDYAAKLDYEIPFCNDPIEQGLDGVVRIIGTLGYIDPECFLSREKTKRVIISVDDGIGNGENMEELKEVANLAKCA</sequence>
<evidence type="ECO:0000256" key="2">
    <source>
        <dbReference type="ARBA" id="ARBA00022840"/>
    </source>
</evidence>
<evidence type="ECO:0000256" key="1">
    <source>
        <dbReference type="ARBA" id="ARBA00022741"/>
    </source>
</evidence>
<name>A0A8K0HE21_9ROSA</name>
<dbReference type="Gene3D" id="3.30.200.20">
    <property type="entry name" value="Phosphorylase Kinase, domain 1"/>
    <property type="match status" value="1"/>
</dbReference>
<organism evidence="5 6">
    <name type="scientific">Rhamnella rubrinervis</name>
    <dbReference type="NCBI Taxonomy" id="2594499"/>
    <lineage>
        <taxon>Eukaryota</taxon>
        <taxon>Viridiplantae</taxon>
        <taxon>Streptophyta</taxon>
        <taxon>Embryophyta</taxon>
        <taxon>Tracheophyta</taxon>
        <taxon>Spermatophyta</taxon>
        <taxon>Magnoliopsida</taxon>
        <taxon>eudicotyledons</taxon>
        <taxon>Gunneridae</taxon>
        <taxon>Pentapetalae</taxon>
        <taxon>rosids</taxon>
        <taxon>fabids</taxon>
        <taxon>Rosales</taxon>
        <taxon>Rhamnaceae</taxon>
        <taxon>rhamnoid group</taxon>
        <taxon>Rhamneae</taxon>
        <taxon>Rhamnella</taxon>
    </lineage>
</organism>
<dbReference type="GO" id="GO:0005886">
    <property type="term" value="C:plasma membrane"/>
    <property type="evidence" value="ECO:0007669"/>
    <property type="project" value="TreeGrafter"/>
</dbReference>
<feature type="signal peptide" evidence="3">
    <location>
        <begin position="1"/>
        <end position="35"/>
    </location>
</feature>
<proteinExistence type="predicted"/>
<dbReference type="GO" id="GO:0007166">
    <property type="term" value="P:cell surface receptor signaling pathway"/>
    <property type="evidence" value="ECO:0007669"/>
    <property type="project" value="InterPro"/>
</dbReference>
<keyword evidence="2" id="KW-0067">ATP-binding</keyword>
<dbReference type="InterPro" id="IPR045274">
    <property type="entry name" value="WAK-like"/>
</dbReference>
<dbReference type="PANTHER" id="PTHR27005:SF468">
    <property type="entry name" value="OS01G0310500 PROTEIN"/>
    <property type="match status" value="1"/>
</dbReference>
<dbReference type="PROSITE" id="PS50011">
    <property type="entry name" value="PROTEIN_KINASE_DOM"/>
    <property type="match status" value="1"/>
</dbReference>
<accession>A0A8K0HE21</accession>
<dbReference type="GO" id="GO:0005524">
    <property type="term" value="F:ATP binding"/>
    <property type="evidence" value="ECO:0007669"/>
    <property type="project" value="UniProtKB-KW"/>
</dbReference>
<keyword evidence="6" id="KW-1185">Reference proteome</keyword>
<dbReference type="Gene3D" id="1.10.510.10">
    <property type="entry name" value="Transferase(Phosphotransferase) domain 1"/>
    <property type="match status" value="1"/>
</dbReference>
<comment type="caution">
    <text evidence="5">The sequence shown here is derived from an EMBL/GenBank/DDBJ whole genome shotgun (WGS) entry which is preliminary data.</text>
</comment>
<dbReference type="Pfam" id="PF07714">
    <property type="entry name" value="PK_Tyr_Ser-Thr"/>
    <property type="match status" value="1"/>
</dbReference>
<feature type="chain" id="PRO_5035442856" description="Protein kinase domain-containing protein" evidence="3">
    <location>
        <begin position="36"/>
        <end position="467"/>
    </location>
</feature>
<dbReference type="EMBL" id="VOIH02000003">
    <property type="protein sequence ID" value="KAF3450474.1"/>
    <property type="molecule type" value="Genomic_DNA"/>
</dbReference>
<dbReference type="AlphaFoldDB" id="A0A8K0HE21"/>
<keyword evidence="1" id="KW-0547">Nucleotide-binding</keyword>